<dbReference type="InterPro" id="IPR053710">
    <property type="entry name" value="Arylamine_NAT_domain_sf"/>
</dbReference>
<dbReference type="AlphaFoldDB" id="A0A1G8J921"/>
<protein>
    <submittedName>
        <fullName evidence="3">N-hydroxyarylamine O-acetyltransferase</fullName>
    </submittedName>
</protein>
<dbReference type="STRING" id="568899.SAMN05192534_13030"/>
<dbReference type="InterPro" id="IPR001447">
    <property type="entry name" value="Arylamine_N-AcTrfase"/>
</dbReference>
<dbReference type="GO" id="GO:0016407">
    <property type="term" value="F:acetyltransferase activity"/>
    <property type="evidence" value="ECO:0007669"/>
    <property type="project" value="InterPro"/>
</dbReference>
<dbReference type="PANTHER" id="PTHR11786">
    <property type="entry name" value="N-HYDROXYARYLAMINE O-ACETYLTRANSFERASE"/>
    <property type="match status" value="1"/>
</dbReference>
<dbReference type="SUPFAM" id="SSF54001">
    <property type="entry name" value="Cysteine proteinases"/>
    <property type="match status" value="1"/>
</dbReference>
<comment type="similarity">
    <text evidence="1 2">Belongs to the arylamine N-acetyltransferase family.</text>
</comment>
<evidence type="ECO:0000256" key="2">
    <source>
        <dbReference type="RuleBase" id="RU003452"/>
    </source>
</evidence>
<dbReference type="EMBL" id="FNDK01000030">
    <property type="protein sequence ID" value="SDI27759.1"/>
    <property type="molecule type" value="Genomic_DNA"/>
</dbReference>
<accession>A0A1G8J921</accession>
<evidence type="ECO:0000313" key="3">
    <source>
        <dbReference type="EMBL" id="SDI27759.1"/>
    </source>
</evidence>
<gene>
    <name evidence="3" type="ORF">SAMN05192534_13030</name>
</gene>
<dbReference type="Pfam" id="PF00797">
    <property type="entry name" value="Acetyltransf_2"/>
    <property type="match status" value="1"/>
</dbReference>
<dbReference type="RefSeq" id="WP_245705301.1">
    <property type="nucleotide sequence ID" value="NZ_FNDK01000030.1"/>
</dbReference>
<sequence length="254" mass="29131">MKADRYLERIGADKPFMLRGTLSYLTHLQYRHMLSVPFENLDVMNHVPITLDIATFYDKVVWRGRGGFCYELNGLFHWLLQQLQYDVYFISGTVKKPDGTWALADSHAAVIAQLEKPYLVDVGFGDSARIPTPLTGEEINDGGRLYRAAPSETKDGAYLFQTKKEGEWVTLYRFYDHPKVLTDFAPMCRYNQTSPESRFTQESIATIATENGRVTLLNDTLKVTEGKSKIEEEIALHHREDILQKYFGIMMTSL</sequence>
<keyword evidence="3" id="KW-0808">Transferase</keyword>
<evidence type="ECO:0000313" key="4">
    <source>
        <dbReference type="Proteomes" id="UP000199163"/>
    </source>
</evidence>
<organism evidence="3 4">
    <name type="scientific">Alteribacillus persepolensis</name>
    <dbReference type="NCBI Taxonomy" id="568899"/>
    <lineage>
        <taxon>Bacteria</taxon>
        <taxon>Bacillati</taxon>
        <taxon>Bacillota</taxon>
        <taxon>Bacilli</taxon>
        <taxon>Bacillales</taxon>
        <taxon>Bacillaceae</taxon>
        <taxon>Alteribacillus</taxon>
    </lineage>
</organism>
<dbReference type="PRINTS" id="PR01543">
    <property type="entry name" value="ANATRNSFRASE"/>
</dbReference>
<proteinExistence type="inferred from homology"/>
<keyword evidence="4" id="KW-1185">Reference proteome</keyword>
<evidence type="ECO:0000256" key="1">
    <source>
        <dbReference type="ARBA" id="ARBA00006547"/>
    </source>
</evidence>
<dbReference type="PANTHER" id="PTHR11786:SF0">
    <property type="entry name" value="ARYLAMINE N-ACETYLTRANSFERASE 4-RELATED"/>
    <property type="match status" value="1"/>
</dbReference>
<name>A0A1G8J921_9BACI</name>
<dbReference type="Proteomes" id="UP000199163">
    <property type="component" value="Unassembled WGS sequence"/>
</dbReference>
<dbReference type="Gene3D" id="3.30.2140.20">
    <property type="match status" value="1"/>
</dbReference>
<dbReference type="InterPro" id="IPR038765">
    <property type="entry name" value="Papain-like_cys_pep_sf"/>
</dbReference>
<reference evidence="3 4" key="1">
    <citation type="submission" date="2016-10" db="EMBL/GenBank/DDBJ databases">
        <authorList>
            <person name="de Groot N.N."/>
        </authorList>
    </citation>
    <scope>NUCLEOTIDE SEQUENCE [LARGE SCALE GENOMIC DNA]</scope>
    <source>
        <strain evidence="3 4">DSM 21632</strain>
    </source>
</reference>